<reference evidence="10" key="1">
    <citation type="submission" date="2020-12" db="EMBL/GenBank/DDBJ databases">
        <title>Metabolic potential, ecology and presence of endohyphal bacteria is reflected in genomic diversity of Mucoromycotina.</title>
        <authorList>
            <person name="Muszewska A."/>
            <person name="Okrasinska A."/>
            <person name="Steczkiewicz K."/>
            <person name="Drgas O."/>
            <person name="Orlowska M."/>
            <person name="Perlinska-Lenart U."/>
            <person name="Aleksandrzak-Piekarczyk T."/>
            <person name="Szatraj K."/>
            <person name="Zielenkiewicz U."/>
            <person name="Pilsyk S."/>
            <person name="Malc E."/>
            <person name="Mieczkowski P."/>
            <person name="Kruszewska J.S."/>
            <person name="Biernat P."/>
            <person name="Pawlowska J."/>
        </authorList>
    </citation>
    <scope>NUCLEOTIDE SEQUENCE</scope>
    <source>
        <strain evidence="10">CBS 226.32</strain>
    </source>
</reference>
<dbReference type="Gene3D" id="1.20.1250.20">
    <property type="entry name" value="MFS general substrate transporter like domains"/>
    <property type="match status" value="1"/>
</dbReference>
<dbReference type="GO" id="GO:0016020">
    <property type="term" value="C:membrane"/>
    <property type="evidence" value="ECO:0007669"/>
    <property type="project" value="UniProtKB-SubCell"/>
</dbReference>
<dbReference type="FunFam" id="1.20.1250.20:FF:000026">
    <property type="entry name" value="MFS quinate transporter QutD"/>
    <property type="match status" value="1"/>
</dbReference>
<comment type="caution">
    <text evidence="10">The sequence shown here is derived from an EMBL/GenBank/DDBJ whole genome shotgun (WGS) entry which is preliminary data.</text>
</comment>
<dbReference type="InterPro" id="IPR020846">
    <property type="entry name" value="MFS_dom"/>
</dbReference>
<proteinExistence type="inferred from homology"/>
<dbReference type="OrthoDB" id="4142200at2759"/>
<keyword evidence="6 8" id="KW-0472">Membrane</keyword>
<keyword evidence="3 7" id="KW-0813">Transport</keyword>
<feature type="transmembrane region" description="Helical" evidence="8">
    <location>
        <begin position="371"/>
        <end position="397"/>
    </location>
</feature>
<evidence type="ECO:0000259" key="9">
    <source>
        <dbReference type="PROSITE" id="PS50850"/>
    </source>
</evidence>
<feature type="transmembrane region" description="Helical" evidence="8">
    <location>
        <begin position="330"/>
        <end position="351"/>
    </location>
</feature>
<evidence type="ECO:0000256" key="1">
    <source>
        <dbReference type="ARBA" id="ARBA00004141"/>
    </source>
</evidence>
<evidence type="ECO:0000256" key="7">
    <source>
        <dbReference type="RuleBase" id="RU003346"/>
    </source>
</evidence>
<feature type="transmembrane region" description="Helical" evidence="8">
    <location>
        <begin position="173"/>
        <end position="194"/>
    </location>
</feature>
<dbReference type="PANTHER" id="PTHR48022:SF2">
    <property type="entry name" value="PLASTIDIC GLUCOSE TRANSPORTER 4"/>
    <property type="match status" value="1"/>
</dbReference>
<feature type="transmembrane region" description="Helical" evidence="8">
    <location>
        <begin position="140"/>
        <end position="158"/>
    </location>
</feature>
<evidence type="ECO:0000256" key="6">
    <source>
        <dbReference type="ARBA" id="ARBA00023136"/>
    </source>
</evidence>
<dbReference type="PROSITE" id="PS50850">
    <property type="entry name" value="MFS"/>
    <property type="match status" value="1"/>
</dbReference>
<comment type="subcellular location">
    <subcellularLocation>
        <location evidence="1">Membrane</location>
        <topology evidence="1">Multi-pass membrane protein</topology>
    </subcellularLocation>
</comment>
<evidence type="ECO:0000256" key="5">
    <source>
        <dbReference type="ARBA" id="ARBA00022989"/>
    </source>
</evidence>
<organism evidence="10 11">
    <name type="scientific">Mucor plumbeus</name>
    <dbReference type="NCBI Taxonomy" id="97098"/>
    <lineage>
        <taxon>Eukaryota</taxon>
        <taxon>Fungi</taxon>
        <taxon>Fungi incertae sedis</taxon>
        <taxon>Mucoromycota</taxon>
        <taxon>Mucoromycotina</taxon>
        <taxon>Mucoromycetes</taxon>
        <taxon>Mucorales</taxon>
        <taxon>Mucorineae</taxon>
        <taxon>Mucoraceae</taxon>
        <taxon>Mucor</taxon>
    </lineage>
</organism>
<evidence type="ECO:0000313" key="10">
    <source>
        <dbReference type="EMBL" id="KAG2191428.1"/>
    </source>
</evidence>
<keyword evidence="4 8" id="KW-0812">Transmembrane</keyword>
<feature type="transmembrane region" description="Helical" evidence="8">
    <location>
        <begin position="438"/>
        <end position="458"/>
    </location>
</feature>
<dbReference type="InterPro" id="IPR003663">
    <property type="entry name" value="Sugar/inositol_transpt"/>
</dbReference>
<name>A0A8H7QGX2_9FUNG</name>
<feature type="transmembrane region" description="Helical" evidence="8">
    <location>
        <begin position="111"/>
        <end position="128"/>
    </location>
</feature>
<protein>
    <recommendedName>
        <fullName evidence="9">Major facilitator superfamily (MFS) profile domain-containing protein</fullName>
    </recommendedName>
</protein>
<evidence type="ECO:0000256" key="8">
    <source>
        <dbReference type="SAM" id="Phobius"/>
    </source>
</evidence>
<dbReference type="AlphaFoldDB" id="A0A8H7QGX2"/>
<keyword evidence="11" id="KW-1185">Reference proteome</keyword>
<dbReference type="Pfam" id="PF00083">
    <property type="entry name" value="Sugar_tr"/>
    <property type="match status" value="1"/>
</dbReference>
<feature type="transmembrane region" description="Helical" evidence="8">
    <location>
        <begin position="409"/>
        <end position="432"/>
    </location>
</feature>
<dbReference type="InterPro" id="IPR005828">
    <property type="entry name" value="MFS_sugar_transport-like"/>
</dbReference>
<feature type="transmembrane region" description="Helical" evidence="8">
    <location>
        <begin position="261"/>
        <end position="279"/>
    </location>
</feature>
<feature type="domain" description="Major facilitator superfamily (MFS) profile" evidence="9">
    <location>
        <begin position="8"/>
        <end position="462"/>
    </location>
</feature>
<dbReference type="InterPro" id="IPR005829">
    <property type="entry name" value="Sugar_transporter_CS"/>
</dbReference>
<feature type="transmembrane region" description="Helical" evidence="8">
    <location>
        <begin position="81"/>
        <end position="99"/>
    </location>
</feature>
<gene>
    <name evidence="10" type="ORF">INT46_007510</name>
</gene>
<evidence type="ECO:0000256" key="3">
    <source>
        <dbReference type="ARBA" id="ARBA00022448"/>
    </source>
</evidence>
<accession>A0A8H7QGX2</accession>
<dbReference type="InterPro" id="IPR036259">
    <property type="entry name" value="MFS_trans_sf"/>
</dbReference>
<dbReference type="GO" id="GO:0005351">
    <property type="term" value="F:carbohydrate:proton symporter activity"/>
    <property type="evidence" value="ECO:0007669"/>
    <property type="project" value="TreeGrafter"/>
</dbReference>
<evidence type="ECO:0000256" key="2">
    <source>
        <dbReference type="ARBA" id="ARBA00010992"/>
    </source>
</evidence>
<dbReference type="EMBL" id="JAEPRC010000826">
    <property type="protein sequence ID" value="KAG2191428.1"/>
    <property type="molecule type" value="Genomic_DNA"/>
</dbReference>
<evidence type="ECO:0000313" key="11">
    <source>
        <dbReference type="Proteomes" id="UP000650833"/>
    </source>
</evidence>
<feature type="transmembrane region" description="Helical" evidence="8">
    <location>
        <begin position="299"/>
        <end position="318"/>
    </location>
</feature>
<dbReference type="NCBIfam" id="TIGR00879">
    <property type="entry name" value="SP"/>
    <property type="match status" value="1"/>
</dbReference>
<dbReference type="SUPFAM" id="SSF103473">
    <property type="entry name" value="MFS general substrate transporter"/>
    <property type="match status" value="1"/>
</dbReference>
<sequence>MKHLSLIATTISCIGGFLFGYDIGVISGVLAMPTFPAYFGIQGDASTIATMKGDVVSILQAGCCAGALLINFMADPFGRKWSIVLSSMIFIVGSILQVVATNLPTMMAGRFFGGFGIGACSMLVPMYIAEISPRKLRGRLGTLWQFLIVLGIMISYWIDYACLRNLPTGHSQWRIPLAIQLAPGGILFFGMIFLPESLRWLALKGRDEDVKKNLLKLRGLPEDHPEIIEELEEINAAAAFERESKAGKWTELFQRNNLHRLFIGIMLQIFQQWTGTNAINYYAPEIFKSTGLDSNETEILATGVYGAVKVAFVFVSFFMVDTKLGRRRTLMIGSVIMMIAFYVCGGMILGIERDNNGIISAAAGAKVGAKGYVAMVSIYVFAIGYEFSWGPIVWVVCSEIYPTRIRAMALSLTTAFNWAMNATIAKVTPIMIAKITYGTYFFFGSMAVIMGLFAYVFLPETRGRSLEEMDELFNKGMVLAYKDTYVVDKEQIKRDEEAGIFKE</sequence>
<feature type="transmembrane region" description="Helical" evidence="8">
    <location>
        <begin position="55"/>
        <end position="74"/>
    </location>
</feature>
<comment type="similarity">
    <text evidence="2 7">Belongs to the major facilitator superfamily. Sugar transporter (TC 2.A.1.1) family.</text>
</comment>
<dbReference type="Proteomes" id="UP000650833">
    <property type="component" value="Unassembled WGS sequence"/>
</dbReference>
<evidence type="ECO:0000256" key="4">
    <source>
        <dbReference type="ARBA" id="ARBA00022692"/>
    </source>
</evidence>
<dbReference type="PRINTS" id="PR00171">
    <property type="entry name" value="SUGRTRNSPORT"/>
</dbReference>
<keyword evidence="5 8" id="KW-1133">Transmembrane helix</keyword>
<dbReference type="PANTHER" id="PTHR48022">
    <property type="entry name" value="PLASTIDIC GLUCOSE TRANSPORTER 4"/>
    <property type="match status" value="1"/>
</dbReference>
<dbReference type="PROSITE" id="PS00217">
    <property type="entry name" value="SUGAR_TRANSPORT_2"/>
    <property type="match status" value="1"/>
</dbReference>
<dbReference type="InterPro" id="IPR050360">
    <property type="entry name" value="MFS_Sugar_Transporters"/>
</dbReference>